<dbReference type="SUPFAM" id="SSF140453">
    <property type="entry name" value="EsxAB dimer-like"/>
    <property type="match status" value="1"/>
</dbReference>
<dbReference type="InterPro" id="IPR010310">
    <property type="entry name" value="T7SS_ESAT-6-like"/>
</dbReference>
<protein>
    <submittedName>
        <fullName evidence="1">WXG100 family type VII secretion target</fullName>
    </submittedName>
</protein>
<accession>A0A7W9UYD3</accession>
<dbReference type="EMBL" id="JACHJL010000003">
    <property type="protein sequence ID" value="MBB5934679.1"/>
    <property type="molecule type" value="Genomic_DNA"/>
</dbReference>
<comment type="caution">
    <text evidence="1">The sequence shown here is derived from an EMBL/GenBank/DDBJ whole genome shotgun (WGS) entry which is preliminary data.</text>
</comment>
<dbReference type="AlphaFoldDB" id="A0A7W9UYD3"/>
<sequence>MSGDMDRGASLEKLKSLYEDFDKKAGELAALVKALNTKTTGSESYWKGPKANSFRDEWGNVKPTFDKFVETLHSASKSARTSHDNIERAT</sequence>
<reference evidence="1 2" key="1">
    <citation type="submission" date="2020-08" db="EMBL/GenBank/DDBJ databases">
        <title>Genomic Encyclopedia of Type Strains, Phase III (KMG-III): the genomes of soil and plant-associated and newly described type strains.</title>
        <authorList>
            <person name="Whitman W."/>
        </authorList>
    </citation>
    <scope>NUCLEOTIDE SEQUENCE [LARGE SCALE GENOMIC DNA]</scope>
    <source>
        <strain evidence="1 2">CECT 8305</strain>
    </source>
</reference>
<organism evidence="1 2">
    <name type="scientific">Streptomyces zagrosensis</name>
    <dbReference type="NCBI Taxonomy" id="1042984"/>
    <lineage>
        <taxon>Bacteria</taxon>
        <taxon>Bacillati</taxon>
        <taxon>Actinomycetota</taxon>
        <taxon>Actinomycetes</taxon>
        <taxon>Kitasatosporales</taxon>
        <taxon>Streptomycetaceae</taxon>
        <taxon>Streptomyces</taxon>
    </lineage>
</organism>
<gene>
    <name evidence="1" type="ORF">FHS42_001726</name>
</gene>
<proteinExistence type="predicted"/>
<dbReference type="Proteomes" id="UP000588098">
    <property type="component" value="Unassembled WGS sequence"/>
</dbReference>
<dbReference type="InterPro" id="IPR036689">
    <property type="entry name" value="ESAT-6-like_sf"/>
</dbReference>
<evidence type="ECO:0000313" key="1">
    <source>
        <dbReference type="EMBL" id="MBB5934679.1"/>
    </source>
</evidence>
<evidence type="ECO:0000313" key="2">
    <source>
        <dbReference type="Proteomes" id="UP000588098"/>
    </source>
</evidence>
<dbReference type="RefSeq" id="WP_246494371.1">
    <property type="nucleotide sequence ID" value="NZ_JACHJL010000003.1"/>
</dbReference>
<keyword evidence="2" id="KW-1185">Reference proteome</keyword>
<name>A0A7W9UYD3_9ACTN</name>
<dbReference type="Gene3D" id="1.10.287.1060">
    <property type="entry name" value="ESAT-6-like"/>
    <property type="match status" value="1"/>
</dbReference>
<dbReference type="Pfam" id="PF06013">
    <property type="entry name" value="WXG100"/>
    <property type="match status" value="1"/>
</dbReference>